<dbReference type="UniPathway" id="UPA00232"/>
<accession>A0A0B1NX20</accession>
<keyword evidence="4 8" id="KW-0831">Ubiquinone biosynthesis</keyword>
<dbReference type="InterPro" id="IPR012762">
    <property type="entry name" value="Ubiq_biosynth_COQ9"/>
</dbReference>
<evidence type="ECO:0000256" key="2">
    <source>
        <dbReference type="ARBA" id="ARBA00004749"/>
    </source>
</evidence>
<comment type="function">
    <text evidence="8">Membrane-associated protein that warps the membrane surface to access and bind aromatic isoprenes with high specificity, including ubiquinone (CoQ) isoprene intermediates and presents them directly to Coq7, therefore facilitating the Coq7-mediated hydroxylase step. Participates in the biosynthesis of coenzyme Q, also named ubiquinone, an essential lipid-soluble electron transporter for aerobic cellular respiration.</text>
</comment>
<dbReference type="AlphaFoldDB" id="A0A0B1NX20"/>
<evidence type="ECO:0000256" key="1">
    <source>
        <dbReference type="ARBA" id="ARBA00004173"/>
    </source>
</evidence>
<dbReference type="Proteomes" id="UP000030854">
    <property type="component" value="Unassembled WGS sequence"/>
</dbReference>
<protein>
    <recommendedName>
        <fullName evidence="8">Ubiquinone biosynthesis protein</fullName>
    </recommendedName>
</protein>
<dbReference type="OMA" id="CAGFGWN"/>
<dbReference type="FunFam" id="1.10.357.10:FF:000004">
    <property type="entry name" value="Ubiquinone biosynthesis protein COQ9, mitochondrial"/>
    <property type="match status" value="1"/>
</dbReference>
<dbReference type="PANTHER" id="PTHR21427">
    <property type="entry name" value="UBIQUINONE BIOSYNTHESIS PROTEIN COQ9, MITOCHONDRIAL"/>
    <property type="match status" value="1"/>
</dbReference>
<evidence type="ECO:0000313" key="11">
    <source>
        <dbReference type="Proteomes" id="UP000030854"/>
    </source>
</evidence>
<dbReference type="STRING" id="52586.A0A0B1NX20"/>
<evidence type="ECO:0000256" key="8">
    <source>
        <dbReference type="RuleBase" id="RU366063"/>
    </source>
</evidence>
<comment type="similarity">
    <text evidence="3 8">Belongs to the COQ9 family.</text>
</comment>
<dbReference type="Gene3D" id="1.10.357.10">
    <property type="entry name" value="Tetracycline Repressor, domain 2"/>
    <property type="match status" value="1"/>
</dbReference>
<dbReference type="HOGENOM" id="CLU_057411_1_1_1"/>
<dbReference type="GO" id="GO:0008289">
    <property type="term" value="F:lipid binding"/>
    <property type="evidence" value="ECO:0007669"/>
    <property type="project" value="UniProtKB-UniRule"/>
</dbReference>
<dbReference type="InterPro" id="IPR013718">
    <property type="entry name" value="COQ9_C"/>
</dbReference>
<dbReference type="GO" id="GO:0006744">
    <property type="term" value="P:ubiquinone biosynthetic process"/>
    <property type="evidence" value="ECO:0007669"/>
    <property type="project" value="UniProtKB-UniRule"/>
</dbReference>
<dbReference type="PANTHER" id="PTHR21427:SF19">
    <property type="entry name" value="UBIQUINONE BIOSYNTHESIS PROTEIN COQ9, MITOCHONDRIAL"/>
    <property type="match status" value="1"/>
</dbReference>
<dbReference type="OrthoDB" id="619536at2759"/>
<reference evidence="10 11" key="1">
    <citation type="journal article" date="2014" name="BMC Genomics">
        <title>Adaptive genomic structural variation in the grape powdery mildew pathogen, Erysiphe necator.</title>
        <authorList>
            <person name="Jones L."/>
            <person name="Riaz S."/>
            <person name="Morales-Cruz A."/>
            <person name="Amrine K.C."/>
            <person name="McGuire B."/>
            <person name="Gubler W.D."/>
            <person name="Walker M.A."/>
            <person name="Cantu D."/>
        </authorList>
    </citation>
    <scope>NUCLEOTIDE SEQUENCE [LARGE SCALE GENOMIC DNA]</scope>
    <source>
        <strain evidence="11">c</strain>
    </source>
</reference>
<evidence type="ECO:0000256" key="5">
    <source>
        <dbReference type="ARBA" id="ARBA00022946"/>
    </source>
</evidence>
<proteinExistence type="inferred from homology"/>
<gene>
    <name evidence="10" type="ORF">EV44_g2865</name>
</gene>
<comment type="caution">
    <text evidence="10">The sequence shown here is derived from an EMBL/GenBank/DDBJ whole genome shotgun (WGS) entry which is preliminary data.</text>
</comment>
<evidence type="ECO:0000313" key="10">
    <source>
        <dbReference type="EMBL" id="KHJ30523.1"/>
    </source>
</evidence>
<keyword evidence="6 8" id="KW-0446">Lipid-binding</keyword>
<keyword evidence="7 8" id="KW-0496">Mitochondrion</keyword>
<dbReference type="GO" id="GO:0005743">
    <property type="term" value="C:mitochondrial inner membrane"/>
    <property type="evidence" value="ECO:0007669"/>
    <property type="project" value="TreeGrafter"/>
</dbReference>
<evidence type="ECO:0000256" key="7">
    <source>
        <dbReference type="ARBA" id="ARBA00023128"/>
    </source>
</evidence>
<organism evidence="10 11">
    <name type="scientific">Uncinula necator</name>
    <name type="common">Grape powdery mildew</name>
    <dbReference type="NCBI Taxonomy" id="52586"/>
    <lineage>
        <taxon>Eukaryota</taxon>
        <taxon>Fungi</taxon>
        <taxon>Dikarya</taxon>
        <taxon>Ascomycota</taxon>
        <taxon>Pezizomycotina</taxon>
        <taxon>Leotiomycetes</taxon>
        <taxon>Erysiphales</taxon>
        <taxon>Erysiphaceae</taxon>
        <taxon>Erysiphe</taxon>
    </lineage>
</organism>
<keyword evidence="5" id="KW-0809">Transit peptide</keyword>
<keyword evidence="11" id="KW-1185">Reference proteome</keyword>
<comment type="subcellular location">
    <subcellularLocation>
        <location evidence="1 8">Mitochondrion</location>
    </subcellularLocation>
</comment>
<evidence type="ECO:0000256" key="3">
    <source>
        <dbReference type="ARBA" id="ARBA00010766"/>
    </source>
</evidence>
<sequence length="278" mass="31128">MLSKTSRKGFTVFSTKATAKTIPQARTPPILCRNIRRNSRKLCLYNHRLHCQHRLYHSYDHPPPPSPFTSLQTQILSEAILNVPNYGFTQTSLSRGANSIGLIDATTNLFPTGPFSLVHYHLYTQRLALKAHLSHIHEDELRGTGAKVKALTWWRLGANKDIIHRWSEALALMSLTPNILTSIKELSLLVDEIWYLSGDISVDTSWYTKRASLATVYTSTELFMLADKSPGFEETSQFLERRLADVQKVGSTLGALGQWGSFTASAALNTLRSKGMPV</sequence>
<dbReference type="EMBL" id="JNVN01004076">
    <property type="protein sequence ID" value="KHJ30523.1"/>
    <property type="molecule type" value="Genomic_DNA"/>
</dbReference>
<name>A0A0B1NX20_UNCNE</name>
<dbReference type="NCBIfam" id="TIGR02396">
    <property type="entry name" value="diverge_rpsU"/>
    <property type="match status" value="1"/>
</dbReference>
<evidence type="ECO:0000256" key="4">
    <source>
        <dbReference type="ARBA" id="ARBA00022688"/>
    </source>
</evidence>
<feature type="domain" description="COQ9 C-terminal" evidence="9">
    <location>
        <begin position="181"/>
        <end position="250"/>
    </location>
</feature>
<dbReference type="Pfam" id="PF08511">
    <property type="entry name" value="COQ9"/>
    <property type="match status" value="1"/>
</dbReference>
<keyword evidence="10" id="KW-0830">Ubiquinone</keyword>
<comment type="pathway">
    <text evidence="2 8">Cofactor biosynthesis; ubiquinone biosynthesis.</text>
</comment>
<evidence type="ECO:0000256" key="6">
    <source>
        <dbReference type="ARBA" id="ARBA00023121"/>
    </source>
</evidence>
<evidence type="ECO:0000259" key="9">
    <source>
        <dbReference type="Pfam" id="PF08511"/>
    </source>
</evidence>